<feature type="transmembrane region" description="Helical" evidence="1">
    <location>
        <begin position="12"/>
        <end position="31"/>
    </location>
</feature>
<feature type="transmembrane region" description="Helical" evidence="1">
    <location>
        <begin position="85"/>
        <end position="101"/>
    </location>
</feature>
<evidence type="ECO:0008006" key="4">
    <source>
        <dbReference type="Google" id="ProtNLM"/>
    </source>
</evidence>
<feature type="transmembrane region" description="Helical" evidence="1">
    <location>
        <begin position="51"/>
        <end position="73"/>
    </location>
</feature>
<proteinExistence type="predicted"/>
<evidence type="ECO:0000256" key="1">
    <source>
        <dbReference type="SAM" id="Phobius"/>
    </source>
</evidence>
<reference evidence="2 3" key="1">
    <citation type="journal article" date="2020" name="ISME J.">
        <title>Comparative genomics reveals insights into cyanobacterial evolution and habitat adaptation.</title>
        <authorList>
            <person name="Chen M.Y."/>
            <person name="Teng W.K."/>
            <person name="Zhao L."/>
            <person name="Hu C.X."/>
            <person name="Zhou Y.K."/>
            <person name="Han B.P."/>
            <person name="Song L.R."/>
            <person name="Shu W.S."/>
        </authorList>
    </citation>
    <scope>NUCLEOTIDE SEQUENCE [LARGE SCALE GENOMIC DNA]</scope>
    <source>
        <strain evidence="2 3">FACHB-723</strain>
    </source>
</reference>
<sequence length="213" mass="24664">MTKNKFIAQLSITFIPSCLVLGMVFIAKVTFQIPPSLLLRDIAAISGINPLSGVVSSIGIFFWWATATVCLFSAFTLQQFKSKRIFFFLLYSGVFSGFLAFDDFFMFHESLAPRYFKTSEIYILLVLVIAFVVYLFKFHKLILGSDYQFFLISIIFFGISVALDIAYPKWIDMDIEWQILYEDGFKWLGITSWLSYFCYYSYGLFLNGLSRDR</sequence>
<keyword evidence="3" id="KW-1185">Reference proteome</keyword>
<organism evidence="2 3">
    <name type="scientific">Pseudanabaena mucicola FACHB-723</name>
    <dbReference type="NCBI Taxonomy" id="2692860"/>
    <lineage>
        <taxon>Bacteria</taxon>
        <taxon>Bacillati</taxon>
        <taxon>Cyanobacteriota</taxon>
        <taxon>Cyanophyceae</taxon>
        <taxon>Pseudanabaenales</taxon>
        <taxon>Pseudanabaenaceae</taxon>
        <taxon>Pseudanabaena</taxon>
    </lineage>
</organism>
<feature type="transmembrane region" description="Helical" evidence="1">
    <location>
        <begin position="187"/>
        <end position="209"/>
    </location>
</feature>
<keyword evidence="1" id="KW-0472">Membrane</keyword>
<dbReference type="Proteomes" id="UP000642094">
    <property type="component" value="Unassembled WGS sequence"/>
</dbReference>
<gene>
    <name evidence="2" type="ORF">H6F41_03040</name>
</gene>
<evidence type="ECO:0000313" key="3">
    <source>
        <dbReference type="Proteomes" id="UP000642094"/>
    </source>
</evidence>
<keyword evidence="1" id="KW-1133">Transmembrane helix</keyword>
<comment type="caution">
    <text evidence="2">The sequence shown here is derived from an EMBL/GenBank/DDBJ whole genome shotgun (WGS) entry which is preliminary data.</text>
</comment>
<feature type="transmembrane region" description="Helical" evidence="1">
    <location>
        <begin position="149"/>
        <end position="167"/>
    </location>
</feature>
<feature type="transmembrane region" description="Helical" evidence="1">
    <location>
        <begin position="121"/>
        <end position="137"/>
    </location>
</feature>
<protein>
    <recommendedName>
        <fullName evidence="4">DUF998 domain-containing protein</fullName>
    </recommendedName>
</protein>
<keyword evidence="1" id="KW-0812">Transmembrane</keyword>
<name>A0ABR7ZUC9_9CYAN</name>
<accession>A0ABR7ZUC9</accession>
<evidence type="ECO:0000313" key="2">
    <source>
        <dbReference type="EMBL" id="MBD2187119.1"/>
    </source>
</evidence>
<dbReference type="RefSeq" id="WP_190402007.1">
    <property type="nucleotide sequence ID" value="NZ_JACJQB010000003.1"/>
</dbReference>
<dbReference type="EMBL" id="JACJQB010000003">
    <property type="protein sequence ID" value="MBD2187119.1"/>
    <property type="molecule type" value="Genomic_DNA"/>
</dbReference>